<sequence>MRSRVVFDPLLHVGPKLLQANFRQFDGTISLAQQRIGASDIVADKVVIEVARPSPLSVSHTRCEIAPNSNPKHQHAQVSDSAALSQIFEGLRFAPS</sequence>
<dbReference type="RefSeq" id="WP_139274564.1">
    <property type="nucleotide sequence ID" value="NZ_CP067423.1"/>
</dbReference>
<dbReference type="Proteomes" id="UP000595197">
    <property type="component" value="Plasmid pTT6-3"/>
</dbReference>
<organism evidence="1 2">
    <name type="scientific">Skermanella cutis</name>
    <dbReference type="NCBI Taxonomy" id="2775420"/>
    <lineage>
        <taxon>Bacteria</taxon>
        <taxon>Pseudomonadati</taxon>
        <taxon>Pseudomonadota</taxon>
        <taxon>Alphaproteobacteria</taxon>
        <taxon>Rhodospirillales</taxon>
        <taxon>Azospirillaceae</taxon>
        <taxon>Skermanella</taxon>
    </lineage>
</organism>
<protein>
    <submittedName>
        <fullName evidence="1">Uncharacterized protein</fullName>
    </submittedName>
</protein>
<evidence type="ECO:0000313" key="1">
    <source>
        <dbReference type="EMBL" id="QQP93893.1"/>
    </source>
</evidence>
<gene>
    <name evidence="1" type="ORF">IGS68_33840</name>
</gene>
<name>A0ABX7BHM1_9PROT</name>
<dbReference type="EMBL" id="CP067423">
    <property type="protein sequence ID" value="QQP93893.1"/>
    <property type="molecule type" value="Genomic_DNA"/>
</dbReference>
<reference evidence="1" key="1">
    <citation type="submission" date="2021-02" db="EMBL/GenBank/DDBJ databases">
        <title>Skermanella TT6 skin isolate.</title>
        <authorList>
            <person name="Lee K."/>
            <person name="Ganzorig M."/>
        </authorList>
    </citation>
    <scope>NUCLEOTIDE SEQUENCE</scope>
    <source>
        <strain evidence="1">TT6</strain>
    </source>
</reference>
<keyword evidence="2" id="KW-1185">Reference proteome</keyword>
<geneLocation type="plasmid" evidence="1 2">
    <name>pTT6-3</name>
</geneLocation>
<proteinExistence type="predicted"/>
<evidence type="ECO:0000313" key="2">
    <source>
        <dbReference type="Proteomes" id="UP000595197"/>
    </source>
</evidence>
<keyword evidence="1" id="KW-0614">Plasmid</keyword>
<accession>A0ABX7BHM1</accession>